<proteinExistence type="predicted"/>
<evidence type="ECO:0000313" key="2">
    <source>
        <dbReference type="Proteomes" id="UP001144978"/>
    </source>
</evidence>
<comment type="caution">
    <text evidence="1">The sequence shown here is derived from an EMBL/GenBank/DDBJ whole genome shotgun (WGS) entry which is preliminary data.</text>
</comment>
<dbReference type="EMBL" id="JANSHE010004069">
    <property type="protein sequence ID" value="KAJ2981268.1"/>
    <property type="molecule type" value="Genomic_DNA"/>
</dbReference>
<gene>
    <name evidence="1" type="ORF">NUW54_g10895</name>
</gene>
<protein>
    <submittedName>
        <fullName evidence="1">Uncharacterized protein</fullName>
    </submittedName>
</protein>
<sequence>MAVSTADACRKTAHDEVSRCMNEHDPTCGIAPERDISLLDKDMKIVTHHSPNLVTCIISYISTNNMALVPPAPTLPGEAMLEIFIYPDPAFAANRPLNESNKFSDTARLEYLGRKATELAYMDLLRAGWPHSSAEQLQVIRFRHIRPVEMARSLTL</sequence>
<name>A0ACC1NQA1_9APHY</name>
<keyword evidence="2" id="KW-1185">Reference proteome</keyword>
<evidence type="ECO:0000313" key="1">
    <source>
        <dbReference type="EMBL" id="KAJ2981268.1"/>
    </source>
</evidence>
<accession>A0ACC1NQA1</accession>
<dbReference type="Proteomes" id="UP001144978">
    <property type="component" value="Unassembled WGS sequence"/>
</dbReference>
<organism evidence="1 2">
    <name type="scientific">Trametes sanguinea</name>
    <dbReference type="NCBI Taxonomy" id="158606"/>
    <lineage>
        <taxon>Eukaryota</taxon>
        <taxon>Fungi</taxon>
        <taxon>Dikarya</taxon>
        <taxon>Basidiomycota</taxon>
        <taxon>Agaricomycotina</taxon>
        <taxon>Agaricomycetes</taxon>
        <taxon>Polyporales</taxon>
        <taxon>Polyporaceae</taxon>
        <taxon>Trametes</taxon>
    </lineage>
</organism>
<reference evidence="1" key="1">
    <citation type="submission" date="2022-08" db="EMBL/GenBank/DDBJ databases">
        <title>Genome Sequence of Pycnoporus sanguineus.</title>
        <authorList>
            <person name="Buettner E."/>
        </authorList>
    </citation>
    <scope>NUCLEOTIDE SEQUENCE</scope>
    <source>
        <strain evidence="1">CG-C14</strain>
    </source>
</reference>